<accession>A0A3M2HKJ1</accession>
<reference evidence="1 2" key="1">
    <citation type="submission" date="2018-10" db="EMBL/GenBank/DDBJ databases">
        <title>Proposal of Lysobacter pythonis sp. nov. isolated from royal pythons (Python regius).</title>
        <authorList>
            <person name="Hans-Juergen B."/>
            <person name="Huptas C."/>
            <person name="Sandra B."/>
            <person name="Igor L."/>
            <person name="Joachim S."/>
            <person name="Siegfried S."/>
            <person name="Mareike W."/>
            <person name="Peter K."/>
        </authorList>
    </citation>
    <scope>NUCLEOTIDE SEQUENCE [LARGE SCALE GENOMIC DNA]</scope>
    <source>
        <strain evidence="1 2">4284/11</strain>
    </source>
</reference>
<keyword evidence="2" id="KW-1185">Reference proteome</keyword>
<name>A0A3M2HKJ1_9GAMM</name>
<feature type="non-terminal residue" evidence="1">
    <location>
        <position position="1"/>
    </location>
</feature>
<dbReference type="Proteomes" id="UP000275012">
    <property type="component" value="Unassembled WGS sequence"/>
</dbReference>
<evidence type="ECO:0000313" key="1">
    <source>
        <dbReference type="EMBL" id="RMH89538.1"/>
    </source>
</evidence>
<dbReference type="AlphaFoldDB" id="A0A3M2HKJ1"/>
<sequence length="73" mass="8282">LVLLTSWAVLGHYRRELAVTQAELRRHENAIPVLQAFQASDAIICGGRLCVNPDVQRMGDKRQYRQAKPRPAQ</sequence>
<evidence type="ECO:0000313" key="2">
    <source>
        <dbReference type="Proteomes" id="UP000275012"/>
    </source>
</evidence>
<proteinExistence type="predicted"/>
<comment type="caution">
    <text evidence="1">The sequence shown here is derived from an EMBL/GenBank/DDBJ whole genome shotgun (WGS) entry which is preliminary data.</text>
</comment>
<organism evidence="1 2">
    <name type="scientific">Solilutibacter pythonis</name>
    <dbReference type="NCBI Taxonomy" id="2483112"/>
    <lineage>
        <taxon>Bacteria</taxon>
        <taxon>Pseudomonadati</taxon>
        <taxon>Pseudomonadota</taxon>
        <taxon>Gammaproteobacteria</taxon>
        <taxon>Lysobacterales</taxon>
        <taxon>Lysobacteraceae</taxon>
        <taxon>Solilutibacter</taxon>
    </lineage>
</organism>
<gene>
    <name evidence="1" type="ORF">EBB59_10635</name>
</gene>
<protein>
    <submittedName>
        <fullName evidence="1">Uncharacterized protein</fullName>
    </submittedName>
</protein>
<dbReference type="EMBL" id="RFLY01000015">
    <property type="protein sequence ID" value="RMH89538.1"/>
    <property type="molecule type" value="Genomic_DNA"/>
</dbReference>